<name>A0AAE1E8K1_9GAST</name>
<accession>A0AAE1E8K1</accession>
<dbReference type="Proteomes" id="UP001283361">
    <property type="component" value="Unassembled WGS sequence"/>
</dbReference>
<keyword evidence="2" id="KW-1185">Reference proteome</keyword>
<proteinExistence type="predicted"/>
<organism evidence="1 2">
    <name type="scientific">Elysia crispata</name>
    <name type="common">lettuce slug</name>
    <dbReference type="NCBI Taxonomy" id="231223"/>
    <lineage>
        <taxon>Eukaryota</taxon>
        <taxon>Metazoa</taxon>
        <taxon>Spiralia</taxon>
        <taxon>Lophotrochozoa</taxon>
        <taxon>Mollusca</taxon>
        <taxon>Gastropoda</taxon>
        <taxon>Heterobranchia</taxon>
        <taxon>Euthyneura</taxon>
        <taxon>Panpulmonata</taxon>
        <taxon>Sacoglossa</taxon>
        <taxon>Placobranchoidea</taxon>
        <taxon>Plakobranchidae</taxon>
        <taxon>Elysia</taxon>
    </lineage>
</organism>
<dbReference type="EMBL" id="JAWDGP010000700">
    <property type="protein sequence ID" value="KAK3798256.1"/>
    <property type="molecule type" value="Genomic_DNA"/>
</dbReference>
<protein>
    <submittedName>
        <fullName evidence="1">Uncharacterized protein</fullName>
    </submittedName>
</protein>
<gene>
    <name evidence="1" type="ORF">RRG08_017171</name>
</gene>
<sequence length="120" mass="13320">MHGNLRMPDNSRRFDVTKDTVLIKPKEDFHCPQQGAHNSGTVERVHLEIAKLVSTRGQPSSMSGDFETQTILLTVKGNTTKQCGLAHHGPQDSYGLHLIHGDCGLTKLRMSGYIRTRVDP</sequence>
<dbReference type="AlphaFoldDB" id="A0AAE1E8K1"/>
<evidence type="ECO:0000313" key="2">
    <source>
        <dbReference type="Proteomes" id="UP001283361"/>
    </source>
</evidence>
<evidence type="ECO:0000313" key="1">
    <source>
        <dbReference type="EMBL" id="KAK3798256.1"/>
    </source>
</evidence>
<comment type="caution">
    <text evidence="1">The sequence shown here is derived from an EMBL/GenBank/DDBJ whole genome shotgun (WGS) entry which is preliminary data.</text>
</comment>
<reference evidence="1" key="1">
    <citation type="journal article" date="2023" name="G3 (Bethesda)">
        <title>A reference genome for the long-term kleptoplast-retaining sea slug Elysia crispata morphotype clarki.</title>
        <authorList>
            <person name="Eastman K.E."/>
            <person name="Pendleton A.L."/>
            <person name="Shaikh M.A."/>
            <person name="Suttiyut T."/>
            <person name="Ogas R."/>
            <person name="Tomko P."/>
            <person name="Gavelis G."/>
            <person name="Widhalm J.R."/>
            <person name="Wisecaver J.H."/>
        </authorList>
    </citation>
    <scope>NUCLEOTIDE SEQUENCE</scope>
    <source>
        <strain evidence="1">ECLA1</strain>
    </source>
</reference>